<feature type="domain" description="Pre-rRNA-processing protein RIX1 N-terminal" evidence="2">
    <location>
        <begin position="45"/>
        <end position="184"/>
    </location>
</feature>
<feature type="compositionally biased region" description="Low complexity" evidence="1">
    <location>
        <begin position="722"/>
        <end position="738"/>
    </location>
</feature>
<feature type="region of interest" description="Disordered" evidence="1">
    <location>
        <begin position="694"/>
        <end position="789"/>
    </location>
</feature>
<evidence type="ECO:0000256" key="1">
    <source>
        <dbReference type="SAM" id="MobiDB-lite"/>
    </source>
</evidence>
<gene>
    <name evidence="3" type="ORF">MCUN1_000474</name>
</gene>
<accession>A0AAF0J9U4</accession>
<reference evidence="3" key="1">
    <citation type="submission" date="2023-03" db="EMBL/GenBank/DDBJ databases">
        <title>Mating type loci evolution in Malassezia.</title>
        <authorList>
            <person name="Coelho M.A."/>
        </authorList>
    </citation>
    <scope>NUCLEOTIDE SEQUENCE</scope>
    <source>
        <strain evidence="3">CBS 11721</strain>
    </source>
</reference>
<dbReference type="InterPro" id="IPR016024">
    <property type="entry name" value="ARM-type_fold"/>
</dbReference>
<proteinExistence type="predicted"/>
<evidence type="ECO:0000313" key="4">
    <source>
        <dbReference type="Proteomes" id="UP001219933"/>
    </source>
</evidence>
<dbReference type="EMBL" id="CP119877">
    <property type="protein sequence ID" value="WFD33661.1"/>
    <property type="molecule type" value="Genomic_DNA"/>
</dbReference>
<evidence type="ECO:0000259" key="2">
    <source>
        <dbReference type="Pfam" id="PF08167"/>
    </source>
</evidence>
<feature type="compositionally biased region" description="Polar residues" evidence="1">
    <location>
        <begin position="645"/>
        <end position="659"/>
    </location>
</feature>
<organism evidence="3 4">
    <name type="scientific">Malassezia cuniculi</name>
    <dbReference type="NCBI Taxonomy" id="948313"/>
    <lineage>
        <taxon>Eukaryota</taxon>
        <taxon>Fungi</taxon>
        <taxon>Dikarya</taxon>
        <taxon>Basidiomycota</taxon>
        <taxon>Ustilaginomycotina</taxon>
        <taxon>Malasseziomycetes</taxon>
        <taxon>Malasseziales</taxon>
        <taxon>Malasseziaceae</taxon>
        <taxon>Malassezia</taxon>
    </lineage>
</organism>
<dbReference type="SUPFAM" id="SSF48371">
    <property type="entry name" value="ARM repeat"/>
    <property type="match status" value="1"/>
</dbReference>
<protein>
    <recommendedName>
        <fullName evidence="2">Pre-rRNA-processing protein RIX1 N-terminal domain-containing protein</fullName>
    </recommendedName>
</protein>
<feature type="compositionally biased region" description="Low complexity" evidence="1">
    <location>
        <begin position="622"/>
        <end position="634"/>
    </location>
</feature>
<feature type="compositionally biased region" description="Low complexity" evidence="1">
    <location>
        <begin position="694"/>
        <end position="712"/>
    </location>
</feature>
<feature type="region of interest" description="Disordered" evidence="1">
    <location>
        <begin position="621"/>
        <end position="659"/>
    </location>
</feature>
<dbReference type="AlphaFoldDB" id="A0AAF0J9U4"/>
<name>A0AAF0J9U4_9BASI</name>
<dbReference type="Pfam" id="PF08167">
    <property type="entry name" value="RIX1"/>
    <property type="match status" value="1"/>
</dbReference>
<dbReference type="Proteomes" id="UP001219933">
    <property type="component" value="Chromosome 1"/>
</dbReference>
<evidence type="ECO:0000313" key="3">
    <source>
        <dbReference type="EMBL" id="WFD33661.1"/>
    </source>
</evidence>
<keyword evidence="4" id="KW-1185">Reference proteome</keyword>
<dbReference type="InterPro" id="IPR012583">
    <property type="entry name" value="RIX1_N"/>
</dbReference>
<sequence length="789" mass="82272">MATLALLAQLDAGMQPVAVLAALAATNGFYFLRGDVGALQSIDRTIEGYLRSKDAKSIAVGASLAQEYAAQLGWRAIEPNAQKWVDAAIYAANASPEAGGHLLALVFELVCGRESLARPEFHRSIVVPSVPKMAIAAADALEIIPSASLLRALAQQLHIHTTMMRPIVPRLHAVCASVLFSPDDVLVSPAMTLFAALPLSGAVADTPLNIAALLAGNDVTDRSKVSQSQLWLTSALELISATQFALHGIVSAPPPATRPFGWPPLDADATVSIPLSVFRLERLIGRNSPGLVLQFISAALPRAVPVPIGDIVDVAYRMITAAPSSGDLIDRSRLELWALPQVHMAGLQLLVHTVATFGQASWRFLLVRQSAVISAVCTLAERSAAHVRLSAVRALQKILGCGDIGFGVPLDPAHSLAQRVARVCVQQVCSYIAGEPAADADMPQQRIMFESDTVFLANRAPQDAITRKSSVETRTTQSAVALLSSLTSVMLSSTASGSTELVDVGVRVILGASEVMVDSRVIDLASDHSLDLAVELVRGLCRVIVANGGDLVSQILPRAHALFVRGTHSSIPVLRAACAEALQSILLILRPRLPPVAATVDSSALVRTWHSEDVVQSEFDAAAEAAPAAHKPAPAETPVSETAADVSQETPSAMQQDAISSSVIEAQPAAEAAVSEPASASLASLAAPAAPAALAPQPAPASEAMPTSMPTSMPTPTPLPEPTFAAASTTSMASTSSAPLITPSAVEPPKKVPKLQKPEPAHPVPVAAMSDESDTEMPTLDVGDSDSDT</sequence>